<dbReference type="PANTHER" id="PTHR10039">
    <property type="entry name" value="AMELOGENIN"/>
    <property type="match status" value="1"/>
</dbReference>
<evidence type="ECO:0000259" key="3">
    <source>
        <dbReference type="Pfam" id="PF22939"/>
    </source>
</evidence>
<feature type="region of interest" description="Disordered" evidence="2">
    <location>
        <begin position="1"/>
        <end position="67"/>
    </location>
</feature>
<evidence type="ECO:0000256" key="2">
    <source>
        <dbReference type="SAM" id="MobiDB-lite"/>
    </source>
</evidence>
<feature type="region of interest" description="Disordered" evidence="2">
    <location>
        <begin position="80"/>
        <end position="100"/>
    </location>
</feature>
<dbReference type="InterPro" id="IPR056884">
    <property type="entry name" value="NPHP3-like_N"/>
</dbReference>
<reference evidence="5" key="1">
    <citation type="journal article" date="2023" name="Mol. Phylogenet. Evol.">
        <title>Genome-scale phylogeny and comparative genomics of the fungal order Sordariales.</title>
        <authorList>
            <person name="Hensen N."/>
            <person name="Bonometti L."/>
            <person name="Westerberg I."/>
            <person name="Brannstrom I.O."/>
            <person name="Guillou S."/>
            <person name="Cros-Aarteil S."/>
            <person name="Calhoun S."/>
            <person name="Haridas S."/>
            <person name="Kuo A."/>
            <person name="Mondo S."/>
            <person name="Pangilinan J."/>
            <person name="Riley R."/>
            <person name="LaButti K."/>
            <person name="Andreopoulos B."/>
            <person name="Lipzen A."/>
            <person name="Chen C."/>
            <person name="Yan M."/>
            <person name="Daum C."/>
            <person name="Ng V."/>
            <person name="Clum A."/>
            <person name="Steindorff A."/>
            <person name="Ohm R.A."/>
            <person name="Martin F."/>
            <person name="Silar P."/>
            <person name="Natvig D.O."/>
            <person name="Lalanne C."/>
            <person name="Gautier V."/>
            <person name="Ament-Velasquez S.L."/>
            <person name="Kruys A."/>
            <person name="Hutchinson M.I."/>
            <person name="Powell A.J."/>
            <person name="Barry K."/>
            <person name="Miller A.N."/>
            <person name="Grigoriev I.V."/>
            <person name="Debuchy R."/>
            <person name="Gladieux P."/>
            <person name="Hiltunen Thoren M."/>
            <person name="Johannesson H."/>
        </authorList>
    </citation>
    <scope>NUCLEOTIDE SEQUENCE</scope>
    <source>
        <strain evidence="5">CBS 532.94</strain>
    </source>
</reference>
<feature type="compositionally biased region" description="Basic and acidic residues" evidence="2">
    <location>
        <begin position="89"/>
        <end position="98"/>
    </location>
</feature>
<sequence length="1607" mass="179912">MWKRFKTGRSSSSNDRLDQRSPAPPHLEERSTSVPTVPLSDAQRHNSLPHRNLKTATDAPLPSQDSQRASVFSDIHAQLYSPHRQHRSRSQDRRDDPLGLHVLHTPPERTIDIIFIHGLGGTSLRTWCRDRDLGNLWPKMWLPEELPTARVLTFGYNAHFSSRRERISYTIGDFATELLFRMKYGENTTERLGQVPIVVIAHSMGGLVFKKAFVQGHLNDEFRDIISMIRAVLFLATPHRGTDLAPMLNRLLLSLSFVGHSPKEYITQLARRSPTIDELNEAFRHHASKLHIFSFYETLATATGPMSVMVVDKASAVMGYPNETPMPLCADHHNVCKFTSPVDPNYSSVIGALRSVASFILSPSRDTASMQDLQQLVDLLGVTGPPEEDLSSASSMRKEGTCESFLASEEVDSWVHSKSRRVLWAHSQPGGGKSTLCSLVIERLLDAGHHCSYFFFKYGRRDKQSTSNLLRSLAYQIALQLPNFCRALVDLARSGVQLSKADAAKIWRTVFSSNLAGICTDKSLFWVIDGLDEAESSKEVVELVSRVAEFRSDVGILIFSRPLANISQALQVARRKIPVVDMPLPDSQNDIRLAVAEEISYLPSGGDFKAEIVNEIVARSQGNFLWASLVTKNVLMCHREEQVKRILRSIPNGMHEFYDRMTDAIMSLELDEDKALSKLLLTWAMYANTPVTVEELSEVYPTELGSIMDLNHTVSQVCGQFVAVDPQGRVTLAHHSAREYLKTAKGRSFTEAAEHANEEIFGKCIATLCDKGLRRKLQMLKIPRFLLYASTSWALHLERSRPDSDHVLDDLVRFFKGPYPLAWIQYLAMNGHLSELYSASRALTAYVRKHKMADAEKSTIHCRLGDISILDPWAVDLAKLPSRFGRYLSETPTVIYQCVPALSPAASVIHQKFNGDPAATLSVSGLTDEGWNDCLGRVSGGSGRGLLLDVSPLYLAVASDKPTGTVRIWDTNLFEEHKVFSLGDHIWAMTFNTSGSLLACYADRQTFVWKVSDWSLKLSADNPRYEFAIEFKFDGGDALMMVSQGGRVYRLRTRSTTESPFWEQQNLGLLDEPGVSEHAAFGSEPSCVAFNSDCTQLAVSTRWHFSLSIWTLDPLQVIARLRRNSKYSLDNLVAPVVWHPSGTMLIGRMSGRIFKWNIEDETYDELKGEGHGASDGPACSPDGQYFVTWGYKNWIKIYRVSSMSLIYKWSCEGMIDNISRILFSPDSLRIYFLQGSDCNIWEPDCLLRFAGAASEQSSNFERTPGSFWSDTANTLGASTTLPGSENHAERRPAITDIAPAQTSHGLLVAYGIADGSINVYDTVSKRKHQISKLSSWTIRKKLTWSPRHDRLAYSLLNGAVTIMSVTVECIGERVVSTEPVYSESRGFLERGMTLQLLFHSTGSQLLIWGVDKCQILSIPDGAVLAERQLPDADKVMKFQQHPSDTEHLIGFSLRSATILSATVFSWVGLEPKTSVLLDLSNPAPDANDQNITLDTIDALLDSHSTSLLLLRTNAPYNSASRQAPHNFALFPTQYIYHPRTTPVLSNPAASEQLPEAHSEAIRPFHIPPRLTSKIYYAIGILPDNRLVFLDRQLWLQRQRQHRGYREQ</sequence>
<evidence type="ECO:0008006" key="7">
    <source>
        <dbReference type="Google" id="ProtNLM"/>
    </source>
</evidence>
<comment type="caution">
    <text evidence="5">The sequence shown here is derived from an EMBL/GenBank/DDBJ whole genome shotgun (WGS) entry which is preliminary data.</text>
</comment>
<dbReference type="InterPro" id="IPR054471">
    <property type="entry name" value="GPIID_WHD"/>
</dbReference>
<dbReference type="Proteomes" id="UP001303760">
    <property type="component" value="Unassembled WGS sequence"/>
</dbReference>
<dbReference type="Gene3D" id="3.40.50.300">
    <property type="entry name" value="P-loop containing nucleotide triphosphate hydrolases"/>
    <property type="match status" value="1"/>
</dbReference>
<dbReference type="Pfam" id="PF22939">
    <property type="entry name" value="WHD_GPIID"/>
    <property type="match status" value="1"/>
</dbReference>
<name>A0AAN7C3L2_9PEZI</name>
<feature type="domain" description="Nephrocystin 3-like N-terminal" evidence="4">
    <location>
        <begin position="400"/>
        <end position="561"/>
    </location>
</feature>
<evidence type="ECO:0000313" key="6">
    <source>
        <dbReference type="Proteomes" id="UP001303760"/>
    </source>
</evidence>
<keyword evidence="1" id="KW-0677">Repeat</keyword>
<dbReference type="SUPFAM" id="SSF52540">
    <property type="entry name" value="P-loop containing nucleoside triphosphate hydrolases"/>
    <property type="match status" value="1"/>
</dbReference>
<dbReference type="SUPFAM" id="SSF50978">
    <property type="entry name" value="WD40 repeat-like"/>
    <property type="match status" value="1"/>
</dbReference>
<evidence type="ECO:0000256" key="1">
    <source>
        <dbReference type="ARBA" id="ARBA00022737"/>
    </source>
</evidence>
<dbReference type="InterPro" id="IPR027417">
    <property type="entry name" value="P-loop_NTPase"/>
</dbReference>
<protein>
    <recommendedName>
        <fullName evidence="7">GPI inositol-deacylase</fullName>
    </recommendedName>
</protein>
<proteinExistence type="predicted"/>
<dbReference type="Gene3D" id="3.40.50.1820">
    <property type="entry name" value="alpha/beta hydrolase"/>
    <property type="match status" value="1"/>
</dbReference>
<organism evidence="5 6">
    <name type="scientific">Achaetomium macrosporum</name>
    <dbReference type="NCBI Taxonomy" id="79813"/>
    <lineage>
        <taxon>Eukaryota</taxon>
        <taxon>Fungi</taxon>
        <taxon>Dikarya</taxon>
        <taxon>Ascomycota</taxon>
        <taxon>Pezizomycotina</taxon>
        <taxon>Sordariomycetes</taxon>
        <taxon>Sordariomycetidae</taxon>
        <taxon>Sordariales</taxon>
        <taxon>Chaetomiaceae</taxon>
        <taxon>Achaetomium</taxon>
    </lineage>
</organism>
<gene>
    <name evidence="5" type="ORF">C8A03DRAFT_37793</name>
</gene>
<dbReference type="InterPro" id="IPR029058">
    <property type="entry name" value="AB_hydrolase_fold"/>
</dbReference>
<dbReference type="InterPro" id="IPR015943">
    <property type="entry name" value="WD40/YVTN_repeat-like_dom_sf"/>
</dbReference>
<accession>A0AAN7C3L2</accession>
<feature type="domain" description="GPI inositol-deacylase winged helix" evidence="3">
    <location>
        <begin position="673"/>
        <end position="743"/>
    </location>
</feature>
<dbReference type="SUPFAM" id="SSF53474">
    <property type="entry name" value="alpha/beta-Hydrolases"/>
    <property type="match status" value="1"/>
</dbReference>
<dbReference type="Pfam" id="PF24883">
    <property type="entry name" value="NPHP3_N"/>
    <property type="match status" value="1"/>
</dbReference>
<evidence type="ECO:0000313" key="5">
    <source>
        <dbReference type="EMBL" id="KAK4234432.1"/>
    </source>
</evidence>
<evidence type="ECO:0000259" key="4">
    <source>
        <dbReference type="Pfam" id="PF24883"/>
    </source>
</evidence>
<dbReference type="EMBL" id="MU860370">
    <property type="protein sequence ID" value="KAK4234432.1"/>
    <property type="molecule type" value="Genomic_DNA"/>
</dbReference>
<reference evidence="5" key="2">
    <citation type="submission" date="2023-05" db="EMBL/GenBank/DDBJ databases">
        <authorList>
            <consortium name="Lawrence Berkeley National Laboratory"/>
            <person name="Steindorff A."/>
            <person name="Hensen N."/>
            <person name="Bonometti L."/>
            <person name="Westerberg I."/>
            <person name="Brannstrom I.O."/>
            <person name="Guillou S."/>
            <person name="Cros-Aarteil S."/>
            <person name="Calhoun S."/>
            <person name="Haridas S."/>
            <person name="Kuo A."/>
            <person name="Mondo S."/>
            <person name="Pangilinan J."/>
            <person name="Riley R."/>
            <person name="Labutti K."/>
            <person name="Andreopoulos B."/>
            <person name="Lipzen A."/>
            <person name="Chen C."/>
            <person name="Yanf M."/>
            <person name="Daum C."/>
            <person name="Ng V."/>
            <person name="Clum A."/>
            <person name="Ohm R."/>
            <person name="Martin F."/>
            <person name="Silar P."/>
            <person name="Natvig D."/>
            <person name="Lalanne C."/>
            <person name="Gautier V."/>
            <person name="Ament-Velasquez S.L."/>
            <person name="Kruys A."/>
            <person name="Hutchinson M.I."/>
            <person name="Powell A.J."/>
            <person name="Barry K."/>
            <person name="Miller A.N."/>
            <person name="Grigoriev I.V."/>
            <person name="Debuchy R."/>
            <person name="Gladieux P."/>
            <person name="Thoren M.H."/>
            <person name="Johannesson H."/>
        </authorList>
    </citation>
    <scope>NUCLEOTIDE SEQUENCE</scope>
    <source>
        <strain evidence="5">CBS 532.94</strain>
    </source>
</reference>
<dbReference type="Gene3D" id="2.130.10.10">
    <property type="entry name" value="YVTN repeat-like/Quinoprotein amine dehydrogenase"/>
    <property type="match status" value="2"/>
</dbReference>
<dbReference type="PANTHER" id="PTHR10039:SF16">
    <property type="entry name" value="GPI INOSITOL-DEACYLASE"/>
    <property type="match status" value="1"/>
</dbReference>
<keyword evidence="6" id="KW-1185">Reference proteome</keyword>
<dbReference type="InterPro" id="IPR036322">
    <property type="entry name" value="WD40_repeat_dom_sf"/>
</dbReference>